<keyword evidence="1" id="KW-0433">Leucine-rich repeat</keyword>
<feature type="domain" description="Disease resistance protein At4g27190-like leucine-rich repeats" evidence="5">
    <location>
        <begin position="657"/>
        <end position="715"/>
    </location>
</feature>
<dbReference type="SUPFAM" id="SSF52047">
    <property type="entry name" value="RNI-like"/>
    <property type="match status" value="2"/>
</dbReference>
<dbReference type="AlphaFoldDB" id="A0A834T6W3"/>
<evidence type="ECO:0000256" key="3">
    <source>
        <dbReference type="ARBA" id="ARBA00022821"/>
    </source>
</evidence>
<dbReference type="GO" id="GO:0043531">
    <property type="term" value="F:ADP binding"/>
    <property type="evidence" value="ECO:0007669"/>
    <property type="project" value="InterPro"/>
</dbReference>
<dbReference type="InterPro" id="IPR042197">
    <property type="entry name" value="Apaf_helical"/>
</dbReference>
<dbReference type="GO" id="GO:0005524">
    <property type="term" value="F:ATP binding"/>
    <property type="evidence" value="ECO:0007669"/>
    <property type="project" value="UniProtKB-KW"/>
</dbReference>
<dbReference type="PANTHER" id="PTHR33463:SF105">
    <property type="entry name" value="AND NB-ARC DOMAIN DISEASE RESISTANCE PROTEIN, PUTATIVE-RELATED"/>
    <property type="match status" value="1"/>
</dbReference>
<evidence type="ECO:0000259" key="5">
    <source>
        <dbReference type="Pfam" id="PF23247"/>
    </source>
</evidence>
<dbReference type="EMBL" id="JAAIUW010000009">
    <property type="protein sequence ID" value="KAF7816253.1"/>
    <property type="molecule type" value="Genomic_DNA"/>
</dbReference>
<feature type="domain" description="Disease resistance protein At4g27190-like leucine-rich repeats" evidence="5">
    <location>
        <begin position="1010"/>
        <end position="1093"/>
    </location>
</feature>
<keyword evidence="7" id="KW-1185">Reference proteome</keyword>
<dbReference type="InterPro" id="IPR032675">
    <property type="entry name" value="LRR_dom_sf"/>
</dbReference>
<feature type="coiled-coil region" evidence="4">
    <location>
        <begin position="34"/>
        <end position="89"/>
    </location>
</feature>
<organism evidence="6 7">
    <name type="scientific">Senna tora</name>
    <dbReference type="NCBI Taxonomy" id="362788"/>
    <lineage>
        <taxon>Eukaryota</taxon>
        <taxon>Viridiplantae</taxon>
        <taxon>Streptophyta</taxon>
        <taxon>Embryophyta</taxon>
        <taxon>Tracheophyta</taxon>
        <taxon>Spermatophyta</taxon>
        <taxon>Magnoliopsida</taxon>
        <taxon>eudicotyledons</taxon>
        <taxon>Gunneridae</taxon>
        <taxon>Pentapetalae</taxon>
        <taxon>rosids</taxon>
        <taxon>fabids</taxon>
        <taxon>Fabales</taxon>
        <taxon>Fabaceae</taxon>
        <taxon>Caesalpinioideae</taxon>
        <taxon>Cassia clade</taxon>
        <taxon>Senna</taxon>
    </lineage>
</organism>
<proteinExistence type="predicted"/>
<dbReference type="InterPro" id="IPR027417">
    <property type="entry name" value="P-loop_NTPase"/>
</dbReference>
<dbReference type="InterPro" id="IPR057135">
    <property type="entry name" value="At4g27190-like_LRR"/>
</dbReference>
<keyword evidence="2" id="KW-0547">Nucleotide-binding</keyword>
<reference evidence="6" key="1">
    <citation type="submission" date="2020-09" db="EMBL/GenBank/DDBJ databases">
        <title>Genome-Enabled Discovery of Anthraquinone Biosynthesis in Senna tora.</title>
        <authorList>
            <person name="Kang S.-H."/>
            <person name="Pandey R.P."/>
            <person name="Lee C.-M."/>
            <person name="Sim J.-S."/>
            <person name="Jeong J.-T."/>
            <person name="Choi B.-S."/>
            <person name="Jung M."/>
            <person name="Ginzburg D."/>
            <person name="Zhao K."/>
            <person name="Won S.Y."/>
            <person name="Oh T.-J."/>
            <person name="Yu Y."/>
            <person name="Kim N.-H."/>
            <person name="Lee O.R."/>
            <person name="Lee T.-H."/>
            <person name="Bashyal P."/>
            <person name="Kim T.-S."/>
            <person name="Lee W.-H."/>
            <person name="Kawkins C."/>
            <person name="Kim C.-K."/>
            <person name="Kim J.S."/>
            <person name="Ahn B.O."/>
            <person name="Rhee S.Y."/>
            <person name="Sohng J.K."/>
        </authorList>
    </citation>
    <scope>NUCLEOTIDE SEQUENCE</scope>
    <source>
        <tissue evidence="6">Leaf</tissue>
    </source>
</reference>
<dbReference type="PANTHER" id="PTHR33463">
    <property type="entry name" value="NB-ARC DOMAIN-CONTAINING PROTEIN-RELATED"/>
    <property type="match status" value="1"/>
</dbReference>
<dbReference type="GO" id="GO:0006952">
    <property type="term" value="P:defense response"/>
    <property type="evidence" value="ECO:0007669"/>
    <property type="project" value="UniProtKB-KW"/>
</dbReference>
<evidence type="ECO:0000313" key="7">
    <source>
        <dbReference type="Proteomes" id="UP000634136"/>
    </source>
</evidence>
<gene>
    <name evidence="6" type="ORF">G2W53_030222</name>
</gene>
<evidence type="ECO:0000256" key="2">
    <source>
        <dbReference type="ARBA" id="ARBA00022741"/>
    </source>
</evidence>
<accession>A0A834T6W3</accession>
<dbReference type="Gene3D" id="3.80.10.10">
    <property type="entry name" value="Ribonuclease Inhibitor"/>
    <property type="match status" value="3"/>
</dbReference>
<dbReference type="Proteomes" id="UP000634136">
    <property type="component" value="Unassembled WGS sequence"/>
</dbReference>
<dbReference type="InterPro" id="IPR050905">
    <property type="entry name" value="Plant_NBS-LRR"/>
</dbReference>
<dbReference type="Gene3D" id="1.10.8.430">
    <property type="entry name" value="Helical domain of apoptotic protease-activating factors"/>
    <property type="match status" value="1"/>
</dbReference>
<evidence type="ECO:0000256" key="4">
    <source>
        <dbReference type="SAM" id="Coils"/>
    </source>
</evidence>
<feature type="domain" description="Disease resistance protein At4g27190-like leucine-rich repeats" evidence="5">
    <location>
        <begin position="902"/>
        <end position="987"/>
    </location>
</feature>
<evidence type="ECO:0000313" key="6">
    <source>
        <dbReference type="EMBL" id="KAF7816253.1"/>
    </source>
</evidence>
<dbReference type="InterPro" id="IPR036388">
    <property type="entry name" value="WH-like_DNA-bd_sf"/>
</dbReference>
<comment type="caution">
    <text evidence="6">The sequence shown here is derived from an EMBL/GenBank/DDBJ whole genome shotgun (WGS) entry which is preliminary data.</text>
</comment>
<evidence type="ECO:0000256" key="1">
    <source>
        <dbReference type="ARBA" id="ARBA00022614"/>
    </source>
</evidence>
<dbReference type="Pfam" id="PF23247">
    <property type="entry name" value="LRR_RPS2"/>
    <property type="match status" value="5"/>
</dbReference>
<feature type="domain" description="Disease resistance protein At4g27190-like leucine-rich repeats" evidence="5">
    <location>
        <begin position="722"/>
        <end position="839"/>
    </location>
</feature>
<dbReference type="SUPFAM" id="SSF52058">
    <property type="entry name" value="L domain-like"/>
    <property type="match status" value="1"/>
</dbReference>
<sequence>MEDICISIIAKIAENLVHPILRRASYLFCFNKFAGNLRNEKKDLELRLESVRERARRAINRTEKIEPSVENWLKDVENVLEEVQKLEGKIEAAGKCYNNCFSLLDQEEAWTLFKLFAGINDHEFPSDMKDVGRKIADECKGLPIAIVTVGSSLRGRSFEEWELALSRLEDSEPMDIPKGLRSPYACLKLSYDNLTNEIAKTLFLLCSIFPEDYEIKVEDLVRFGKGLGPVGTRGITDKARKEMHAAVNILVDSCLLLHLDNRRGCVKMHDMVRDVALWIASQKGQSILVEMGMNPRILVENETVRDKTAISLWDLKNGQLPVDQLNFPMLEILLLHSKSDSGFEIPDTYFEGMKMLKTLAFIRFTYEWELYISRLTNTSVFTLSLPQSVKSLTNLQTLCLRGYKLGNISVLESLKGLEILDLRGSSFDELPNSIATLKKLKVLDLYSCWIEKNNPYEVIGRCSQLEDLYVFLWKMEDFSLENVSLPRLRRYSIIHSKSTNIDYHKYSSQIEILSKHGPSRALCIEDFNAYVQSFASLPIKDLFVRSESLYLKQLQGGYKNIIPSMDLHSMNHLSYLVLEHCSEIARLVDTTLINAGVRSQSQTEAVFSKLVILRLHHMYGLEQVFHDPSSSCFSLNKLEEIRIENCTTLYSISFPRNSNLSGLKILKIEKCQMLTTSLFTTPIAQTLESLEELRISKCSKLKHIIEEDYEEEEEEEGNVQRLSSSMMLQNLRILEVEGCERLESILPITFSQGLVRLEEMRIRNNGGLKYVFGTQKEHHHLQSYQNFNSKETNIKINLNALRSLRLSSLPNLIDIWPESCHPNSPNLRGLECSKCPKLSASSVRKVVINSYMQQDSTSMEKDTLWVVDTNLNQLCSQTVPVALQSVLNFSVLILTHLRVGGILELQFKGQHNNKSKPEQALNLALNGFRLIDLPDLSFIWRGPRKFLSLEKLRMVYVEKCPKLKAIFSSTIVKSLPMLTQIRVLNCEELEQIFVSDDGDDGDDDDEQVVLCFPKLWYIEVAKCNNLRWLFFNFMACHFPSLDTLEIKDCNKLEKVFGFENEADIDDKDVEKVMLQNLRFLMFRNLPNLTQVQKRFKMRLVRTDIVNCPKY</sequence>
<protein>
    <submittedName>
        <fullName evidence="6">Putative disease resistance protein</fullName>
    </submittedName>
</protein>
<feature type="domain" description="Disease resistance protein At4g27190-like leucine-rich repeats" evidence="5">
    <location>
        <begin position="543"/>
        <end position="652"/>
    </location>
</feature>
<dbReference type="OrthoDB" id="971758at2759"/>
<keyword evidence="4" id="KW-0175">Coiled coil</keyword>
<dbReference type="Gene3D" id="1.10.10.10">
    <property type="entry name" value="Winged helix-like DNA-binding domain superfamily/Winged helix DNA-binding domain"/>
    <property type="match status" value="1"/>
</dbReference>
<dbReference type="SUPFAM" id="SSF52540">
    <property type="entry name" value="P-loop containing nucleoside triphosphate hydrolases"/>
    <property type="match status" value="1"/>
</dbReference>
<name>A0A834T6W3_9FABA</name>
<keyword evidence="3" id="KW-0611">Plant defense</keyword>